<evidence type="ECO:0000313" key="2">
    <source>
        <dbReference type="EMBL" id="OLR93621.1"/>
    </source>
</evidence>
<reference evidence="2 3" key="1">
    <citation type="submission" date="2016-10" db="EMBL/GenBank/DDBJ databases">
        <title>The Draft Genome Sequence of Actinokineospora bangkokensis 44EHWT reveals the biosynthetic pathway of antifungal compounds Thailandins with unusual extender unit butylmalonyl-CoA.</title>
        <authorList>
            <person name="Greule A."/>
            <person name="Intra B."/>
            <person name="Flemming S."/>
            <person name="Rommel M.G."/>
            <person name="Panbangred W."/>
            <person name="Bechthold A."/>
        </authorList>
    </citation>
    <scope>NUCLEOTIDE SEQUENCE [LARGE SCALE GENOMIC DNA]</scope>
    <source>
        <strain evidence="2 3">44EHW</strain>
    </source>
</reference>
<dbReference type="Gene3D" id="3.30.750.24">
    <property type="entry name" value="STAS domain"/>
    <property type="match status" value="1"/>
</dbReference>
<gene>
    <name evidence="2" type="ORF">BJP25_15190</name>
</gene>
<name>A0A1Q9LNN1_9PSEU</name>
<dbReference type="CDD" id="cd07043">
    <property type="entry name" value="STAS_anti-anti-sigma_factors"/>
    <property type="match status" value="1"/>
</dbReference>
<dbReference type="InterPro" id="IPR002645">
    <property type="entry name" value="STAS_dom"/>
</dbReference>
<dbReference type="InterPro" id="IPR036513">
    <property type="entry name" value="STAS_dom_sf"/>
</dbReference>
<dbReference type="AlphaFoldDB" id="A0A1Q9LNN1"/>
<dbReference type="EMBL" id="MKQR01000009">
    <property type="protein sequence ID" value="OLR93621.1"/>
    <property type="molecule type" value="Genomic_DNA"/>
</dbReference>
<dbReference type="Proteomes" id="UP000186040">
    <property type="component" value="Unassembled WGS sequence"/>
</dbReference>
<sequence length="104" mass="10977">MPLMTSSFLAEAKAPCVVVGGEVDVSNAQELRESLEAALRRVDRHESLVVDLLGVDLLACAGAREIRRFCARCLEAGVVMTIRARAGGTVAEVLRVAGLADLLG</sequence>
<dbReference type="Pfam" id="PF01740">
    <property type="entry name" value="STAS"/>
    <property type="match status" value="1"/>
</dbReference>
<dbReference type="STRING" id="1193682.BJP25_15190"/>
<comment type="caution">
    <text evidence="2">The sequence shown here is derived from an EMBL/GenBank/DDBJ whole genome shotgun (WGS) entry which is preliminary data.</text>
</comment>
<protein>
    <recommendedName>
        <fullName evidence="1">STAS domain-containing protein</fullName>
    </recommendedName>
</protein>
<proteinExistence type="predicted"/>
<evidence type="ECO:0000259" key="1">
    <source>
        <dbReference type="PROSITE" id="PS50801"/>
    </source>
</evidence>
<feature type="domain" description="STAS" evidence="1">
    <location>
        <begin position="17"/>
        <end position="104"/>
    </location>
</feature>
<keyword evidence="3" id="KW-1185">Reference proteome</keyword>
<accession>A0A1Q9LNN1</accession>
<dbReference type="PROSITE" id="PS50801">
    <property type="entry name" value="STAS"/>
    <property type="match status" value="1"/>
</dbReference>
<evidence type="ECO:0000313" key="3">
    <source>
        <dbReference type="Proteomes" id="UP000186040"/>
    </source>
</evidence>
<dbReference type="SUPFAM" id="SSF52091">
    <property type="entry name" value="SpoIIaa-like"/>
    <property type="match status" value="1"/>
</dbReference>
<organism evidence="2 3">
    <name type="scientific">Actinokineospora bangkokensis</name>
    <dbReference type="NCBI Taxonomy" id="1193682"/>
    <lineage>
        <taxon>Bacteria</taxon>
        <taxon>Bacillati</taxon>
        <taxon>Actinomycetota</taxon>
        <taxon>Actinomycetes</taxon>
        <taxon>Pseudonocardiales</taxon>
        <taxon>Pseudonocardiaceae</taxon>
        <taxon>Actinokineospora</taxon>
    </lineage>
</organism>